<dbReference type="Proteomes" id="UP000652761">
    <property type="component" value="Unassembled WGS sequence"/>
</dbReference>
<dbReference type="AlphaFoldDB" id="A0A843X5I0"/>
<name>A0A843X5I0_COLES</name>
<protein>
    <submittedName>
        <fullName evidence="1">Uncharacterized protein</fullName>
    </submittedName>
</protein>
<reference evidence="1" key="1">
    <citation type="submission" date="2017-07" db="EMBL/GenBank/DDBJ databases">
        <title>Taro Niue Genome Assembly and Annotation.</title>
        <authorList>
            <person name="Atibalentja N."/>
            <person name="Keating K."/>
            <person name="Fields C.J."/>
        </authorList>
    </citation>
    <scope>NUCLEOTIDE SEQUENCE</scope>
    <source>
        <strain evidence="1">Niue_2</strain>
        <tissue evidence="1">Leaf</tissue>
    </source>
</reference>
<sequence length="114" mass="12108">MIRARVAGWSCCCAVCVESVVARHVHAVAARLREPACGVAFTSAGLLPVEPVEGVPALLAAPLLLGCVLWLLCVWPCVPVLCARDAELSRCFVCGVASPVERCDTCLWSSSAWR</sequence>
<gene>
    <name evidence="1" type="ORF">Taro_045957</name>
</gene>
<comment type="caution">
    <text evidence="1">The sequence shown here is derived from an EMBL/GenBank/DDBJ whole genome shotgun (WGS) entry which is preliminary data.</text>
</comment>
<accession>A0A843X5I0</accession>
<evidence type="ECO:0000313" key="2">
    <source>
        <dbReference type="Proteomes" id="UP000652761"/>
    </source>
</evidence>
<dbReference type="EMBL" id="NMUH01005538">
    <property type="protein sequence ID" value="MQM13034.1"/>
    <property type="molecule type" value="Genomic_DNA"/>
</dbReference>
<proteinExistence type="predicted"/>
<organism evidence="1 2">
    <name type="scientific">Colocasia esculenta</name>
    <name type="common">Wild taro</name>
    <name type="synonym">Arum esculentum</name>
    <dbReference type="NCBI Taxonomy" id="4460"/>
    <lineage>
        <taxon>Eukaryota</taxon>
        <taxon>Viridiplantae</taxon>
        <taxon>Streptophyta</taxon>
        <taxon>Embryophyta</taxon>
        <taxon>Tracheophyta</taxon>
        <taxon>Spermatophyta</taxon>
        <taxon>Magnoliopsida</taxon>
        <taxon>Liliopsida</taxon>
        <taxon>Araceae</taxon>
        <taxon>Aroideae</taxon>
        <taxon>Colocasieae</taxon>
        <taxon>Colocasia</taxon>
    </lineage>
</organism>
<evidence type="ECO:0000313" key="1">
    <source>
        <dbReference type="EMBL" id="MQM13034.1"/>
    </source>
</evidence>
<keyword evidence="2" id="KW-1185">Reference proteome</keyword>